<reference evidence="1 2" key="1">
    <citation type="submission" date="2021-03" db="EMBL/GenBank/DDBJ databases">
        <title>Genomic Encyclopedia of Type Strains, Phase IV (KMG-IV): sequencing the most valuable type-strain genomes for metagenomic binning, comparative biology and taxonomic classification.</title>
        <authorList>
            <person name="Goeker M."/>
        </authorList>
    </citation>
    <scope>NUCLEOTIDE SEQUENCE [LARGE SCALE GENOMIC DNA]</scope>
    <source>
        <strain evidence="1 2">DSM 101953</strain>
    </source>
</reference>
<dbReference type="EMBL" id="JAGGLV010000004">
    <property type="protein sequence ID" value="MBP2111414.1"/>
    <property type="molecule type" value="Genomic_DNA"/>
</dbReference>
<organism evidence="1 2">
    <name type="scientific">Paenibacillus silagei</name>
    <dbReference type="NCBI Taxonomy" id="1670801"/>
    <lineage>
        <taxon>Bacteria</taxon>
        <taxon>Bacillati</taxon>
        <taxon>Bacillota</taxon>
        <taxon>Bacilli</taxon>
        <taxon>Bacillales</taxon>
        <taxon>Paenibacillaceae</taxon>
        <taxon>Paenibacillus</taxon>
    </lineage>
</organism>
<proteinExistence type="predicted"/>
<gene>
    <name evidence="1" type="ORF">J2Z70_001555</name>
</gene>
<protein>
    <recommendedName>
        <fullName evidence="3">Transposase</fullName>
    </recommendedName>
</protein>
<evidence type="ECO:0008006" key="3">
    <source>
        <dbReference type="Google" id="ProtNLM"/>
    </source>
</evidence>
<accession>A0ABS4NPT4</accession>
<keyword evidence="2" id="KW-1185">Reference proteome</keyword>
<comment type="caution">
    <text evidence="1">The sequence shown here is derived from an EMBL/GenBank/DDBJ whole genome shotgun (WGS) entry which is preliminary data.</text>
</comment>
<evidence type="ECO:0000313" key="2">
    <source>
        <dbReference type="Proteomes" id="UP000773462"/>
    </source>
</evidence>
<dbReference type="Proteomes" id="UP000773462">
    <property type="component" value="Unassembled WGS sequence"/>
</dbReference>
<sequence length="30" mass="3874">MYAKNRIHYAYERLNEPDLYRRKRRKAVYV</sequence>
<evidence type="ECO:0000313" key="1">
    <source>
        <dbReference type="EMBL" id="MBP2111414.1"/>
    </source>
</evidence>
<name>A0ABS4NPT4_9BACL</name>